<protein>
    <submittedName>
        <fullName evidence="3">NIPSNAP family protein</fullName>
    </submittedName>
</protein>
<accession>A0ABS4A9A1</accession>
<dbReference type="EMBL" id="JAGIZB010000002">
    <property type="protein sequence ID" value="MBP0443564.1"/>
    <property type="molecule type" value="Genomic_DNA"/>
</dbReference>
<evidence type="ECO:0000259" key="2">
    <source>
        <dbReference type="Pfam" id="PF07978"/>
    </source>
</evidence>
<dbReference type="InterPro" id="IPR011008">
    <property type="entry name" value="Dimeric_a/b-barrel"/>
</dbReference>
<name>A0ABS4A9A1_9PROT</name>
<evidence type="ECO:0000256" key="1">
    <source>
        <dbReference type="ARBA" id="ARBA00005291"/>
    </source>
</evidence>
<dbReference type="PANTHER" id="PTHR21017">
    <property type="entry name" value="NIPSNAP-RELATED"/>
    <property type="match status" value="1"/>
</dbReference>
<dbReference type="Proteomes" id="UP000681594">
    <property type="component" value="Unassembled WGS sequence"/>
</dbReference>
<organism evidence="3 4">
    <name type="scientific">Pararoseomonas baculiformis</name>
    <dbReference type="NCBI Taxonomy" id="2820812"/>
    <lineage>
        <taxon>Bacteria</taxon>
        <taxon>Pseudomonadati</taxon>
        <taxon>Pseudomonadota</taxon>
        <taxon>Alphaproteobacteria</taxon>
        <taxon>Acetobacterales</taxon>
        <taxon>Acetobacteraceae</taxon>
        <taxon>Pararoseomonas</taxon>
    </lineage>
</organism>
<proteinExistence type="inferred from homology"/>
<dbReference type="InterPro" id="IPR051557">
    <property type="entry name" value="NipSnap_domain"/>
</dbReference>
<dbReference type="SUPFAM" id="SSF54909">
    <property type="entry name" value="Dimeric alpha+beta barrel"/>
    <property type="match status" value="1"/>
</dbReference>
<gene>
    <name evidence="3" type="ORF">J8J14_02125</name>
</gene>
<evidence type="ECO:0000313" key="4">
    <source>
        <dbReference type="Proteomes" id="UP000681594"/>
    </source>
</evidence>
<dbReference type="RefSeq" id="WP_209377797.1">
    <property type="nucleotide sequence ID" value="NZ_JAGIZB010000002.1"/>
</dbReference>
<sequence>MIVEERIYTLQAGQAGAYIAAYEAEGLAIQKPILGRMVGYYATEFGPLNQVVHMWAYESLAERTERRARLLADPGWKAYAAKVRPMVITQENKLLMPAPFMRVLWQEQGMP</sequence>
<reference evidence="3 4" key="1">
    <citation type="submission" date="2021-03" db="EMBL/GenBank/DDBJ databases">
        <authorList>
            <person name="So Y."/>
        </authorList>
    </citation>
    <scope>NUCLEOTIDE SEQUENCE [LARGE SCALE GENOMIC DNA]</scope>
    <source>
        <strain evidence="3 4">SSH11</strain>
    </source>
</reference>
<dbReference type="PANTHER" id="PTHR21017:SF17">
    <property type="entry name" value="PROTEIN NIPSNAP"/>
    <property type="match status" value="1"/>
</dbReference>
<dbReference type="Pfam" id="PF07978">
    <property type="entry name" value="NIPSNAP"/>
    <property type="match status" value="1"/>
</dbReference>
<dbReference type="Gene3D" id="3.30.70.100">
    <property type="match status" value="1"/>
</dbReference>
<dbReference type="InterPro" id="IPR012577">
    <property type="entry name" value="NIPSNAP"/>
</dbReference>
<evidence type="ECO:0000313" key="3">
    <source>
        <dbReference type="EMBL" id="MBP0443564.1"/>
    </source>
</evidence>
<comment type="caution">
    <text evidence="3">The sequence shown here is derived from an EMBL/GenBank/DDBJ whole genome shotgun (WGS) entry which is preliminary data.</text>
</comment>
<keyword evidence="4" id="KW-1185">Reference proteome</keyword>
<comment type="similarity">
    <text evidence="1">Belongs to the NipSnap family.</text>
</comment>
<feature type="domain" description="NIPSNAP" evidence="2">
    <location>
        <begin position="3"/>
        <end position="100"/>
    </location>
</feature>